<dbReference type="Gene3D" id="2.60.200.40">
    <property type="match status" value="1"/>
</dbReference>
<gene>
    <name evidence="1" type="ORF">ATANTOWER_028040</name>
</gene>
<dbReference type="InterPro" id="IPR050187">
    <property type="entry name" value="Lipid_Phosphate_FormReg"/>
</dbReference>
<evidence type="ECO:0000313" key="2">
    <source>
        <dbReference type="Proteomes" id="UP001345963"/>
    </source>
</evidence>
<reference evidence="1 2" key="1">
    <citation type="submission" date="2021-07" db="EMBL/GenBank/DDBJ databases">
        <authorList>
            <person name="Palmer J.M."/>
        </authorList>
    </citation>
    <scope>NUCLEOTIDE SEQUENCE [LARGE SCALE GENOMIC DNA]</scope>
    <source>
        <strain evidence="1 2">AT_MEX2019</strain>
        <tissue evidence="1">Muscle</tissue>
    </source>
</reference>
<accession>A0ABU7B2A7</accession>
<dbReference type="EMBL" id="JAHUTI010036472">
    <property type="protein sequence ID" value="MED6243838.1"/>
    <property type="molecule type" value="Genomic_DNA"/>
</dbReference>
<name>A0ABU7B2A7_9TELE</name>
<protein>
    <submittedName>
        <fullName evidence="1">Uncharacterized protein</fullName>
    </submittedName>
</protein>
<dbReference type="PANTHER" id="PTHR12358">
    <property type="entry name" value="SPHINGOSINE KINASE"/>
    <property type="match status" value="1"/>
</dbReference>
<sequence>MDVCSVHHNNMFLRYSVSLLGYGFYGDVLTDSERKRWMGPARYDISGVKMFLTHHYYEGTVSYLPARGIIGTPRDAGRCLSGSLPVAACQGLGPWALSGLLESDVIPGSWISGLHGWISSVVGGHRQGLWARRCSSLRGL</sequence>
<dbReference type="SUPFAM" id="SSF111331">
    <property type="entry name" value="NAD kinase/diacylglycerol kinase-like"/>
    <property type="match status" value="1"/>
</dbReference>
<dbReference type="PANTHER" id="PTHR12358:SF25">
    <property type="entry name" value="CERAMIDE KINASE"/>
    <property type="match status" value="1"/>
</dbReference>
<dbReference type="InterPro" id="IPR016064">
    <property type="entry name" value="NAD/diacylglycerol_kinase_sf"/>
</dbReference>
<evidence type="ECO:0000313" key="1">
    <source>
        <dbReference type="EMBL" id="MED6243838.1"/>
    </source>
</evidence>
<proteinExistence type="predicted"/>
<organism evidence="1 2">
    <name type="scientific">Ataeniobius toweri</name>
    <dbReference type="NCBI Taxonomy" id="208326"/>
    <lineage>
        <taxon>Eukaryota</taxon>
        <taxon>Metazoa</taxon>
        <taxon>Chordata</taxon>
        <taxon>Craniata</taxon>
        <taxon>Vertebrata</taxon>
        <taxon>Euteleostomi</taxon>
        <taxon>Actinopterygii</taxon>
        <taxon>Neopterygii</taxon>
        <taxon>Teleostei</taxon>
        <taxon>Neoteleostei</taxon>
        <taxon>Acanthomorphata</taxon>
        <taxon>Ovalentaria</taxon>
        <taxon>Atherinomorphae</taxon>
        <taxon>Cyprinodontiformes</taxon>
        <taxon>Goodeidae</taxon>
        <taxon>Ataeniobius</taxon>
    </lineage>
</organism>
<dbReference type="Proteomes" id="UP001345963">
    <property type="component" value="Unassembled WGS sequence"/>
</dbReference>
<comment type="caution">
    <text evidence="1">The sequence shown here is derived from an EMBL/GenBank/DDBJ whole genome shotgun (WGS) entry which is preliminary data.</text>
</comment>
<keyword evidence="2" id="KW-1185">Reference proteome</keyword>